<sequence length="460" mass="50707">MKDVDGNYGSNGMKSNYGRMSARKRARMKMIYVLLDGVGDLPHPSLNHLTPLESAYTPNLDALARKGRMGMVYTVGKDIAPESDIAVFSMLGYRFKDEEYPGRGVVEAIGAGIDIRDGDLAMRGNFATIDGEGKIVDRRVGRNLADDEAKELVKAIKDRVTLEGAEYELVHTKGHRVVLRIRGKSILSADISNTDPAYERIKGMGVAREEHDARMSINRCKALSNSNAALLSAKLVNEFTEKVISVLKDHPVNERRRGMGMLEANCILLRDAGSRLPKVEPIASKYNDARFACIVDMPVEYGIARVTGITVLDGGGMRDYEIKARRAVEALSRYDAVYVHLKGPDEFGHDGNARGKEESIEEIDERFFGELLKHTSINSDGKSSRLFIVVSGDHSTPCIKKAHSADPVPLLVSCMSSDYRDDGLGRFTEREARKGSIGYIMGYDVLSKVFSIMYSSSPPS</sequence>
<dbReference type="EMBL" id="LT981265">
    <property type="protein sequence ID" value="SPC34389.1"/>
    <property type="molecule type" value="Genomic_DNA"/>
</dbReference>
<dbReference type="NCBIfam" id="TIGR00306">
    <property type="entry name" value="apgM"/>
    <property type="match status" value="1"/>
</dbReference>
<comment type="pathway">
    <text evidence="3">Carbohydrate degradation.</text>
</comment>
<evidence type="ECO:0000256" key="4">
    <source>
        <dbReference type="ARBA" id="ARBA00005524"/>
    </source>
</evidence>
<dbReference type="InterPro" id="IPR006124">
    <property type="entry name" value="Metalloenzyme"/>
</dbReference>
<evidence type="ECO:0000313" key="7">
    <source>
        <dbReference type="EMBL" id="SPC34389.1"/>
    </source>
</evidence>
<dbReference type="Gene3D" id="3.40.720.10">
    <property type="entry name" value="Alkaline Phosphatase, subunit A"/>
    <property type="match status" value="1"/>
</dbReference>
<evidence type="ECO:0000256" key="1">
    <source>
        <dbReference type="ARBA" id="ARBA00000370"/>
    </source>
</evidence>
<dbReference type="PANTHER" id="PTHR31209:SF0">
    <property type="entry name" value="METALLOENZYME DOMAIN-CONTAINING PROTEIN"/>
    <property type="match status" value="1"/>
</dbReference>
<dbReference type="GO" id="GO:0046872">
    <property type="term" value="F:metal ion binding"/>
    <property type="evidence" value="ECO:0007669"/>
    <property type="project" value="InterPro"/>
</dbReference>
<evidence type="ECO:0000313" key="8">
    <source>
        <dbReference type="Proteomes" id="UP000236248"/>
    </source>
</evidence>
<dbReference type="GeneID" id="41595226"/>
<dbReference type="Proteomes" id="UP000236248">
    <property type="component" value="Chromosome NCAV"/>
</dbReference>
<dbReference type="InterPro" id="IPR004456">
    <property type="entry name" value="Pglycerate_mutase_ApgM"/>
</dbReference>
<reference evidence="8" key="1">
    <citation type="submission" date="2018-01" db="EMBL/GenBank/DDBJ databases">
        <authorList>
            <person name="Kerou L M."/>
        </authorList>
    </citation>
    <scope>NUCLEOTIDE SEQUENCE [LARGE SCALE GENOMIC DNA]</scope>
    <source>
        <strain evidence="8">SCU2</strain>
    </source>
</reference>
<gene>
    <name evidence="7" type="primary">apgM</name>
    <name evidence="7" type="ORF">NCAV_1222</name>
</gene>
<dbReference type="AlphaFoldDB" id="A0A2K5ARZ9"/>
<dbReference type="Pfam" id="PF01676">
    <property type="entry name" value="Metalloenzyme"/>
    <property type="match status" value="1"/>
</dbReference>
<dbReference type="PIRSF" id="PIRSF006392">
    <property type="entry name" value="IPGAM_arch"/>
    <property type="match status" value="1"/>
</dbReference>
<dbReference type="GO" id="GO:0004619">
    <property type="term" value="F:phosphoglycerate mutase activity"/>
    <property type="evidence" value="ECO:0007669"/>
    <property type="project" value="UniProtKB-EC"/>
</dbReference>
<dbReference type="InterPro" id="IPR042253">
    <property type="entry name" value="Pglycerate_mutase_ApgM_sf"/>
</dbReference>
<evidence type="ECO:0000259" key="6">
    <source>
        <dbReference type="Pfam" id="PF01676"/>
    </source>
</evidence>
<dbReference type="CDD" id="cd16011">
    <property type="entry name" value="iPGM_like"/>
    <property type="match status" value="1"/>
</dbReference>
<name>A0A2K5ARZ9_9ARCH</name>
<keyword evidence="8" id="KW-1185">Reference proteome</keyword>
<dbReference type="Pfam" id="PF10143">
    <property type="entry name" value="PhosphMutase"/>
    <property type="match status" value="1"/>
</dbReference>
<dbReference type="RefSeq" id="WP_217349420.1">
    <property type="nucleotide sequence ID" value="NZ_LT981265.1"/>
</dbReference>
<evidence type="ECO:0000256" key="5">
    <source>
        <dbReference type="ARBA" id="ARBA00023152"/>
    </source>
</evidence>
<evidence type="ECO:0000256" key="2">
    <source>
        <dbReference type="ARBA" id="ARBA00002315"/>
    </source>
</evidence>
<dbReference type="KEGG" id="ncv:NCAV_1222"/>
<comment type="similarity">
    <text evidence="4">Belongs to the BPG-independent phosphoglycerate mutase family. A-PGAM subfamily.</text>
</comment>
<accession>A0A2K5ARZ9</accession>
<evidence type="ECO:0000256" key="3">
    <source>
        <dbReference type="ARBA" id="ARBA00004921"/>
    </source>
</evidence>
<organism evidence="7 8">
    <name type="scientific">Candidatus Nitrosocaldus cavascurensis</name>
    <dbReference type="NCBI Taxonomy" id="2058097"/>
    <lineage>
        <taxon>Archaea</taxon>
        <taxon>Nitrososphaerota</taxon>
        <taxon>Nitrososphaeria</taxon>
        <taxon>Candidatus Nitrosocaldales</taxon>
        <taxon>Candidatus Nitrosocaldaceae</taxon>
        <taxon>Candidatus Nitrosocaldus</taxon>
    </lineage>
</organism>
<comment type="catalytic activity">
    <reaction evidence="1">
        <text>(2R)-2-phosphoglycerate = (2R)-3-phosphoglycerate</text>
        <dbReference type="Rhea" id="RHEA:15901"/>
        <dbReference type="ChEBI" id="CHEBI:58272"/>
        <dbReference type="ChEBI" id="CHEBI:58289"/>
        <dbReference type="EC" id="5.4.2.12"/>
    </reaction>
</comment>
<dbReference type="SUPFAM" id="SSF53649">
    <property type="entry name" value="Alkaline phosphatase-like"/>
    <property type="match status" value="1"/>
</dbReference>
<keyword evidence="7" id="KW-0413">Isomerase</keyword>
<dbReference type="GO" id="GO:0006096">
    <property type="term" value="P:glycolytic process"/>
    <property type="evidence" value="ECO:0007669"/>
    <property type="project" value="UniProtKB-KW"/>
</dbReference>
<dbReference type="InterPro" id="IPR017850">
    <property type="entry name" value="Alkaline_phosphatase_core_sf"/>
</dbReference>
<protein>
    <submittedName>
        <fullName evidence="7">2,3-bisphosphoglycerate-independent phosphoglycerate mutase</fullName>
        <ecNumber evidence="7">5.4.2.-</ecNumber>
    </submittedName>
</protein>
<dbReference type="PANTHER" id="PTHR31209">
    <property type="entry name" value="COFACTOR-INDEPENDENT PHOSPHOGLYCERATE MUTASE"/>
    <property type="match status" value="1"/>
</dbReference>
<dbReference type="EC" id="5.4.2.-" evidence="7"/>
<dbReference type="Gene3D" id="3.30.70.2130">
    <property type="entry name" value="Metalloenzyme domain"/>
    <property type="match status" value="1"/>
</dbReference>
<comment type="function">
    <text evidence="2">Catalyzes the interconversion of 2-phosphoglycerate and 3-phosphoglycerate.</text>
</comment>
<proteinExistence type="inferred from homology"/>
<keyword evidence="5" id="KW-0324">Glycolysis</keyword>
<feature type="domain" description="Metalloenzyme" evidence="6">
    <location>
        <begin position="28"/>
        <end position="440"/>
    </location>
</feature>